<dbReference type="SUPFAM" id="SSF57302">
    <property type="entry name" value="Snake toxin-like"/>
    <property type="match status" value="1"/>
</dbReference>
<dbReference type="Proteomes" id="UP001163046">
    <property type="component" value="Unassembled WGS sequence"/>
</dbReference>
<protein>
    <recommendedName>
        <fullName evidence="4">UPAR/Ly6 domain-containing protein</fullName>
    </recommendedName>
</protein>
<gene>
    <name evidence="2" type="ORF">OS493_003304</name>
</gene>
<evidence type="ECO:0000313" key="2">
    <source>
        <dbReference type="EMBL" id="KAJ7393648.1"/>
    </source>
</evidence>
<dbReference type="EMBL" id="MU825397">
    <property type="protein sequence ID" value="KAJ7393648.1"/>
    <property type="molecule type" value="Genomic_DNA"/>
</dbReference>
<accession>A0A9X0A565</accession>
<evidence type="ECO:0008006" key="4">
    <source>
        <dbReference type="Google" id="ProtNLM"/>
    </source>
</evidence>
<dbReference type="Gene3D" id="2.10.60.10">
    <property type="entry name" value="CD59"/>
    <property type="match status" value="1"/>
</dbReference>
<dbReference type="InterPro" id="IPR045860">
    <property type="entry name" value="Snake_toxin-like_sf"/>
</dbReference>
<feature type="transmembrane region" description="Helical" evidence="1">
    <location>
        <begin position="84"/>
        <end position="101"/>
    </location>
</feature>
<keyword evidence="1" id="KW-0812">Transmembrane</keyword>
<sequence length="102" mass="10616">MTGANLKCYECISTKSWNDCASVQKEVTCALGNDRCGSAVKEEKSSSASVAIYAKSCLAQSQCSGVTHCCSGNLCNSANPGKKSSATGVIMFLAYAIVAFVR</sequence>
<proteinExistence type="predicted"/>
<keyword evidence="1" id="KW-0472">Membrane</keyword>
<evidence type="ECO:0000313" key="3">
    <source>
        <dbReference type="Proteomes" id="UP001163046"/>
    </source>
</evidence>
<evidence type="ECO:0000256" key="1">
    <source>
        <dbReference type="SAM" id="Phobius"/>
    </source>
</evidence>
<comment type="caution">
    <text evidence="2">The sequence shown here is derived from an EMBL/GenBank/DDBJ whole genome shotgun (WGS) entry which is preliminary data.</text>
</comment>
<reference evidence="2" key="1">
    <citation type="submission" date="2023-01" db="EMBL/GenBank/DDBJ databases">
        <title>Genome assembly of the deep-sea coral Lophelia pertusa.</title>
        <authorList>
            <person name="Herrera S."/>
            <person name="Cordes E."/>
        </authorList>
    </citation>
    <scope>NUCLEOTIDE SEQUENCE</scope>
    <source>
        <strain evidence="2">USNM1676648</strain>
        <tissue evidence="2">Polyp</tissue>
    </source>
</reference>
<keyword evidence="3" id="KW-1185">Reference proteome</keyword>
<keyword evidence="1" id="KW-1133">Transmembrane helix</keyword>
<dbReference type="AlphaFoldDB" id="A0A9X0A565"/>
<organism evidence="2 3">
    <name type="scientific">Desmophyllum pertusum</name>
    <dbReference type="NCBI Taxonomy" id="174260"/>
    <lineage>
        <taxon>Eukaryota</taxon>
        <taxon>Metazoa</taxon>
        <taxon>Cnidaria</taxon>
        <taxon>Anthozoa</taxon>
        <taxon>Hexacorallia</taxon>
        <taxon>Scleractinia</taxon>
        <taxon>Caryophylliina</taxon>
        <taxon>Caryophylliidae</taxon>
        <taxon>Desmophyllum</taxon>
    </lineage>
</organism>
<name>A0A9X0A565_9CNID</name>